<proteinExistence type="predicted"/>
<dbReference type="HOGENOM" id="CLU_3266661_0_0_12"/>
<dbReference type="Proteomes" id="UP000008522">
    <property type="component" value="Chromosome"/>
</dbReference>
<keyword evidence="2" id="KW-1185">Reference proteome</keyword>
<protein>
    <submittedName>
        <fullName evidence="1">Uncharacterized protein</fullName>
    </submittedName>
</protein>
<dbReference type="KEGG" id="bip:Bint_0935"/>
<name>G0ELR0_BRAIP</name>
<accession>G0ELR0</accession>
<reference evidence="1 2" key="1">
    <citation type="journal article" date="2011" name="BMC Genomics">
        <title>Complete genome sequence of Brachyspira intermedia reveals unique genomic features in Brachyspira species and phage-mediated horizontal gene transfer.</title>
        <authorList>
            <person name="Hafstrom T."/>
            <person name="Jansson D.S."/>
            <person name="Segerman B."/>
        </authorList>
    </citation>
    <scope>NUCLEOTIDE SEQUENCE [LARGE SCALE GENOMIC DNA]</scope>
    <source>
        <strain evidence="2">ATCC 51140 / PWS/A</strain>
    </source>
</reference>
<organism evidence="1 2">
    <name type="scientific">Brachyspira intermedia (strain ATCC 51140 / PWS/A)</name>
    <name type="common">Serpulina intermedia</name>
    <dbReference type="NCBI Taxonomy" id="1045858"/>
    <lineage>
        <taxon>Bacteria</taxon>
        <taxon>Pseudomonadati</taxon>
        <taxon>Spirochaetota</taxon>
        <taxon>Spirochaetia</taxon>
        <taxon>Brachyspirales</taxon>
        <taxon>Brachyspiraceae</taxon>
        <taxon>Brachyspira</taxon>
    </lineage>
</organism>
<gene>
    <name evidence="1" type="ordered locus">Bint_0935</name>
</gene>
<sequence length="41" mass="4873">MGVIIAVLVFKKYKVKITDKSCKYRGWDFLIKLQNIKKNIE</sequence>
<dbReference type="EMBL" id="CP002874">
    <property type="protein sequence ID" value="AEM21560.1"/>
    <property type="molecule type" value="Genomic_DNA"/>
</dbReference>
<evidence type="ECO:0000313" key="1">
    <source>
        <dbReference type="EMBL" id="AEM21560.1"/>
    </source>
</evidence>
<dbReference type="PATRIC" id="fig|1045858.4.peg.935"/>
<evidence type="ECO:0000313" key="2">
    <source>
        <dbReference type="Proteomes" id="UP000008522"/>
    </source>
</evidence>
<dbReference type="AlphaFoldDB" id="G0ELR0"/>